<keyword evidence="6" id="KW-0521">NADP</keyword>
<organism evidence="9 10">
    <name type="scientific">Mesorhizobium plurifarium</name>
    <dbReference type="NCBI Taxonomy" id="69974"/>
    <lineage>
        <taxon>Bacteria</taxon>
        <taxon>Pseudomonadati</taxon>
        <taxon>Pseudomonadota</taxon>
        <taxon>Alphaproteobacteria</taxon>
        <taxon>Hyphomicrobiales</taxon>
        <taxon>Phyllobacteriaceae</taxon>
        <taxon>Mesorhizobium</taxon>
    </lineage>
</organism>
<keyword evidence="7" id="KW-0560">Oxidoreductase</keyword>
<evidence type="ECO:0000256" key="4">
    <source>
        <dbReference type="ARBA" id="ARBA00022630"/>
    </source>
</evidence>
<keyword evidence="5" id="KW-0274">FAD</keyword>
<dbReference type="GO" id="GO:0006879">
    <property type="term" value="P:intracellular iron ion homeostasis"/>
    <property type="evidence" value="ECO:0007669"/>
    <property type="project" value="TreeGrafter"/>
</dbReference>
<keyword evidence="9" id="KW-0503">Monooxygenase</keyword>
<proteinExistence type="inferred from homology"/>
<keyword evidence="4" id="KW-0285">Flavoprotein</keyword>
<name>A0A090GKA3_MESPL</name>
<dbReference type="Pfam" id="PF13434">
    <property type="entry name" value="Lys_Orn_oxgnase"/>
    <property type="match status" value="1"/>
</dbReference>
<dbReference type="AlphaFoldDB" id="A0A090GKA3"/>
<dbReference type="PANTHER" id="PTHR42802">
    <property type="entry name" value="MONOOXYGENASE"/>
    <property type="match status" value="1"/>
</dbReference>
<dbReference type="EMBL" id="CCNB01000012">
    <property type="protein sequence ID" value="CDX35077.1"/>
    <property type="molecule type" value="Genomic_DNA"/>
</dbReference>
<evidence type="ECO:0000256" key="5">
    <source>
        <dbReference type="ARBA" id="ARBA00022827"/>
    </source>
</evidence>
<reference evidence="9 10" key="1">
    <citation type="submission" date="2014-08" db="EMBL/GenBank/DDBJ databases">
        <authorList>
            <person name="Moulin Lionel"/>
        </authorList>
    </citation>
    <scope>NUCLEOTIDE SEQUENCE [LARGE SCALE GENOMIC DNA]</scope>
</reference>
<dbReference type="SUPFAM" id="SSF51905">
    <property type="entry name" value="FAD/NAD(P)-binding domain"/>
    <property type="match status" value="2"/>
</dbReference>
<comment type="similarity">
    <text evidence="3">Belongs to the lysine N(6)-hydroxylase/L-ornithine N(5)-oxygenase family.</text>
</comment>
<comment type="cofactor">
    <cofactor evidence="1">
        <name>FAD</name>
        <dbReference type="ChEBI" id="CHEBI:57692"/>
    </cofactor>
</comment>
<feature type="compositionally biased region" description="Polar residues" evidence="8">
    <location>
        <begin position="447"/>
        <end position="460"/>
    </location>
</feature>
<dbReference type="PANTHER" id="PTHR42802:SF1">
    <property type="entry name" value="L-ORNITHINE N(5)-MONOOXYGENASE"/>
    <property type="match status" value="1"/>
</dbReference>
<comment type="pathway">
    <text evidence="2">Siderophore biosynthesis.</text>
</comment>
<accession>A0A090GKA3</accession>
<evidence type="ECO:0000256" key="8">
    <source>
        <dbReference type="SAM" id="MobiDB-lite"/>
    </source>
</evidence>
<protein>
    <submittedName>
        <fullName evidence="9">L-ornithine 5-monooxygenase (Modular protein)</fullName>
    </submittedName>
</protein>
<evidence type="ECO:0000256" key="7">
    <source>
        <dbReference type="ARBA" id="ARBA00023002"/>
    </source>
</evidence>
<dbReference type="GO" id="GO:0004497">
    <property type="term" value="F:monooxygenase activity"/>
    <property type="evidence" value="ECO:0007669"/>
    <property type="project" value="UniProtKB-KW"/>
</dbReference>
<dbReference type="InterPro" id="IPR025700">
    <property type="entry name" value="Lys/Orn_oxygenase"/>
</dbReference>
<gene>
    <name evidence="9" type="ORF">MPLDJ20_20052</name>
</gene>
<dbReference type="Proteomes" id="UP000046373">
    <property type="component" value="Unassembled WGS sequence"/>
</dbReference>
<dbReference type="Gene3D" id="3.50.50.60">
    <property type="entry name" value="FAD/NAD(P)-binding domain"/>
    <property type="match status" value="1"/>
</dbReference>
<evidence type="ECO:0000256" key="6">
    <source>
        <dbReference type="ARBA" id="ARBA00022857"/>
    </source>
</evidence>
<evidence type="ECO:0000256" key="3">
    <source>
        <dbReference type="ARBA" id="ARBA00007588"/>
    </source>
</evidence>
<feature type="region of interest" description="Disordered" evidence="8">
    <location>
        <begin position="426"/>
        <end position="460"/>
    </location>
</feature>
<evidence type="ECO:0000313" key="9">
    <source>
        <dbReference type="EMBL" id="CDX35077.1"/>
    </source>
</evidence>
<sequence length="460" mass="51885">MQRRKTLLVGSGPANLALLTCLKEWGSSVLDSLEVLERRDSAEWHPGIAFEDSRLQVSLFKDLAFLRNPASPFTFFSFLHDRELLYHFIHTNELYPSRKLFSDYLVWVSGFFANKICFGKEAVEVRFRERPSGTPTLVVTVRDMSSGDVSETEADDVVVSLGHEPYLPEELAVDPGRVVHSNFFLSHANEGMINANARVAVVGSGQSAGEIVRFLLQHREVSEVIVVGRRHLFEQTDDNPFVNDFYTYPHSLKFAKLPPEDRNRFLTDTRNTNFSTVTKDVLKSIYDLRFEDQVCGRDRLRLFPYTEITAAERVEDSFRLHLRGIGSRQELTTLEIDLLVCATGFSNRRHLSFLQPLQPVIEDAALVIDESFEVDLGQTALRRSGPRPRVFLMNHSFGLRGPTEHTLGGLAERAAVVAKALQDTRVLSTPADRPDMSPAECPPKFESGTNDLSANNRSQK</sequence>
<evidence type="ECO:0000313" key="10">
    <source>
        <dbReference type="Proteomes" id="UP000046373"/>
    </source>
</evidence>
<evidence type="ECO:0000256" key="2">
    <source>
        <dbReference type="ARBA" id="ARBA00004924"/>
    </source>
</evidence>
<evidence type="ECO:0000256" key="1">
    <source>
        <dbReference type="ARBA" id="ARBA00001974"/>
    </source>
</evidence>
<dbReference type="InterPro" id="IPR036188">
    <property type="entry name" value="FAD/NAD-bd_sf"/>
</dbReference>